<keyword evidence="2" id="KW-1185">Reference proteome</keyword>
<evidence type="ECO:0000313" key="1">
    <source>
        <dbReference type="EMBL" id="KLI64197.1"/>
    </source>
</evidence>
<dbReference type="OrthoDB" id="7499632at2"/>
<organism evidence="1 2">
    <name type="scientific">Aurantiacibacter marinus</name>
    <dbReference type="NCBI Taxonomy" id="874156"/>
    <lineage>
        <taxon>Bacteria</taxon>
        <taxon>Pseudomonadati</taxon>
        <taxon>Pseudomonadota</taxon>
        <taxon>Alphaproteobacteria</taxon>
        <taxon>Sphingomonadales</taxon>
        <taxon>Erythrobacteraceae</taxon>
        <taxon>Aurantiacibacter</taxon>
    </lineage>
</organism>
<dbReference type="Proteomes" id="UP000053455">
    <property type="component" value="Unassembled WGS sequence"/>
</dbReference>
<dbReference type="EMBL" id="LBHU01000001">
    <property type="protein sequence ID" value="KLI64197.1"/>
    <property type="molecule type" value="Genomic_DNA"/>
</dbReference>
<accession>A0A0H0XQH2</accession>
<dbReference type="PATRIC" id="fig|874156.12.peg.113"/>
<proteinExistence type="predicted"/>
<protein>
    <submittedName>
        <fullName evidence="1">Uncharacterized protein</fullName>
    </submittedName>
</protein>
<reference evidence="1 2" key="1">
    <citation type="submission" date="2015-04" db="EMBL/GenBank/DDBJ databases">
        <title>The draft genome sequence of Erythrobacter marinus HWDM-33.</title>
        <authorList>
            <person name="Zhuang L."/>
            <person name="Liu Y."/>
            <person name="Shao Z."/>
        </authorList>
    </citation>
    <scope>NUCLEOTIDE SEQUENCE [LARGE SCALE GENOMIC DNA]</scope>
    <source>
        <strain evidence="1 2">HWDM-33</strain>
    </source>
</reference>
<gene>
    <name evidence="1" type="ORF">AAV99_00530</name>
</gene>
<dbReference type="STRING" id="874156.GCA_001021555_01178"/>
<comment type="caution">
    <text evidence="1">The sequence shown here is derived from an EMBL/GenBank/DDBJ whole genome shotgun (WGS) entry which is preliminary data.</text>
</comment>
<dbReference type="RefSeq" id="WP_047092055.1">
    <property type="nucleotide sequence ID" value="NZ_LBHU01000001.1"/>
</dbReference>
<sequence length="177" mass="19135">MDEQDQQPEDAVNAVDASHEHALALELFPIRVSIGPTRVLLNWRLNLTNGGASHIVALRVWSDMVSAHSSLASAEQLGGPDMADARLHKISQLDPGARESVVGEWQLPRHAIMPVGNSPDQMILPLARLRCIGAGIAPIRQAFVIGQPPAAGEERLRALQLSGDMQIHTRLSARAVM</sequence>
<dbReference type="AlphaFoldDB" id="A0A0H0XQH2"/>
<evidence type="ECO:0000313" key="2">
    <source>
        <dbReference type="Proteomes" id="UP000053455"/>
    </source>
</evidence>
<name>A0A0H0XQH2_9SPHN</name>